<evidence type="ECO:0000256" key="3">
    <source>
        <dbReference type="ARBA" id="ARBA00023163"/>
    </source>
</evidence>
<dbReference type="RefSeq" id="WP_089839318.1">
    <property type="nucleotide sequence ID" value="NZ_FOZL01000001.1"/>
</dbReference>
<organism evidence="5 6">
    <name type="scientific">Granulicella pectinivorans</name>
    <dbReference type="NCBI Taxonomy" id="474950"/>
    <lineage>
        <taxon>Bacteria</taxon>
        <taxon>Pseudomonadati</taxon>
        <taxon>Acidobacteriota</taxon>
        <taxon>Terriglobia</taxon>
        <taxon>Terriglobales</taxon>
        <taxon>Acidobacteriaceae</taxon>
        <taxon>Granulicella</taxon>
    </lineage>
</organism>
<protein>
    <submittedName>
        <fullName evidence="5">Transcriptional regulator, LacI family</fullName>
    </submittedName>
</protein>
<dbReference type="STRING" id="474950.SAMN05421771_2369"/>
<dbReference type="Pfam" id="PF00356">
    <property type="entry name" value="LacI"/>
    <property type="match status" value="1"/>
</dbReference>
<dbReference type="GO" id="GO:0003700">
    <property type="term" value="F:DNA-binding transcription factor activity"/>
    <property type="evidence" value="ECO:0007669"/>
    <property type="project" value="TreeGrafter"/>
</dbReference>
<dbReference type="CDD" id="cd01392">
    <property type="entry name" value="HTH_LacI"/>
    <property type="match status" value="1"/>
</dbReference>
<evidence type="ECO:0000256" key="1">
    <source>
        <dbReference type="ARBA" id="ARBA00023015"/>
    </source>
</evidence>
<evidence type="ECO:0000313" key="6">
    <source>
        <dbReference type="Proteomes" id="UP000199024"/>
    </source>
</evidence>
<keyword evidence="1" id="KW-0805">Transcription regulation</keyword>
<dbReference type="Pfam" id="PF13377">
    <property type="entry name" value="Peripla_BP_3"/>
    <property type="match status" value="1"/>
</dbReference>
<feature type="domain" description="HTH lacI-type" evidence="4">
    <location>
        <begin position="1"/>
        <end position="55"/>
    </location>
</feature>
<evidence type="ECO:0000256" key="2">
    <source>
        <dbReference type="ARBA" id="ARBA00023125"/>
    </source>
</evidence>
<dbReference type="SUPFAM" id="SSF53822">
    <property type="entry name" value="Periplasmic binding protein-like I"/>
    <property type="match status" value="1"/>
</dbReference>
<dbReference type="SUPFAM" id="SSF47413">
    <property type="entry name" value="lambda repressor-like DNA-binding domains"/>
    <property type="match status" value="1"/>
</dbReference>
<reference evidence="5 6" key="1">
    <citation type="submission" date="2016-10" db="EMBL/GenBank/DDBJ databases">
        <authorList>
            <person name="de Groot N.N."/>
        </authorList>
    </citation>
    <scope>NUCLEOTIDE SEQUENCE [LARGE SCALE GENOMIC DNA]</scope>
    <source>
        <strain evidence="5 6">DSM 21001</strain>
    </source>
</reference>
<keyword evidence="6" id="KW-1185">Reference proteome</keyword>
<dbReference type="Gene3D" id="1.10.260.40">
    <property type="entry name" value="lambda repressor-like DNA-binding domains"/>
    <property type="match status" value="1"/>
</dbReference>
<dbReference type="OrthoDB" id="9796186at2"/>
<keyword evidence="3" id="KW-0804">Transcription</keyword>
<dbReference type="PANTHER" id="PTHR30146:SF109">
    <property type="entry name" value="HTH-TYPE TRANSCRIPTIONAL REGULATOR GALS"/>
    <property type="match status" value="1"/>
</dbReference>
<accession>A0A1I6MDL2</accession>
<dbReference type="Gene3D" id="3.40.50.2300">
    <property type="match status" value="2"/>
</dbReference>
<dbReference type="EMBL" id="FOZL01000001">
    <property type="protein sequence ID" value="SFS13682.1"/>
    <property type="molecule type" value="Genomic_DNA"/>
</dbReference>
<dbReference type="InterPro" id="IPR010982">
    <property type="entry name" value="Lambda_DNA-bd_dom_sf"/>
</dbReference>
<dbReference type="AlphaFoldDB" id="A0A1I6MDL2"/>
<proteinExistence type="predicted"/>
<keyword evidence="2" id="KW-0238">DNA-binding</keyword>
<dbReference type="Proteomes" id="UP000199024">
    <property type="component" value="Unassembled WGS sequence"/>
</dbReference>
<gene>
    <name evidence="5" type="ORF">SAMN05421771_2369</name>
</gene>
<evidence type="ECO:0000259" key="4">
    <source>
        <dbReference type="PROSITE" id="PS50932"/>
    </source>
</evidence>
<dbReference type="GO" id="GO:0000976">
    <property type="term" value="F:transcription cis-regulatory region binding"/>
    <property type="evidence" value="ECO:0007669"/>
    <property type="project" value="TreeGrafter"/>
</dbReference>
<evidence type="ECO:0000313" key="5">
    <source>
        <dbReference type="EMBL" id="SFS13682.1"/>
    </source>
</evidence>
<dbReference type="InterPro" id="IPR028082">
    <property type="entry name" value="Peripla_BP_I"/>
</dbReference>
<dbReference type="PROSITE" id="PS50932">
    <property type="entry name" value="HTH_LACI_2"/>
    <property type="match status" value="1"/>
</dbReference>
<dbReference type="InterPro" id="IPR000843">
    <property type="entry name" value="HTH_LacI"/>
</dbReference>
<dbReference type="InterPro" id="IPR046335">
    <property type="entry name" value="LacI/GalR-like_sensor"/>
</dbReference>
<dbReference type="PANTHER" id="PTHR30146">
    <property type="entry name" value="LACI-RELATED TRANSCRIPTIONAL REPRESSOR"/>
    <property type="match status" value="1"/>
</dbReference>
<name>A0A1I6MDL2_9BACT</name>
<dbReference type="SMART" id="SM00354">
    <property type="entry name" value="HTH_LACI"/>
    <property type="match status" value="1"/>
</dbReference>
<sequence>MNLESVARRAKVSTATVSRTINGSDKVSPATAARVRKAIEALNFYPNTNARALGTGRSHMFGLIISDITNPFFPELVKAFEDIAVEHGQEVLVTNTNYDPVRMEHCVRRMLQRKVDGVAIMTSEMDEAFLTSFSKRGIPMVFLDNGRPLKNVSNIVVDYKAGIDCAVQHLTDLGHRHIAFIGGPSRLAPAKARTDAFLSSMAEHKIAVNPAWMREGDYRVGGGHDAMLSILAAKRRPTAVIASNDLTAIGAIGAIHERGLHVPGDLSIIGFDDIQLSAFTQPPLTTLRLPRDVVATMAFHALFQSYEKTKKASPSENVIHPFLVVRGSTGPVAR</sequence>
<dbReference type="CDD" id="cd06267">
    <property type="entry name" value="PBP1_LacI_sugar_binding-like"/>
    <property type="match status" value="1"/>
</dbReference>